<dbReference type="Gene3D" id="1.20.1260.20">
    <property type="entry name" value="PPE superfamily"/>
    <property type="match status" value="1"/>
</dbReference>
<evidence type="ECO:0000313" key="5">
    <source>
        <dbReference type="EMBL" id="RFD25149.1"/>
    </source>
</evidence>
<name>A0A3E1HFP5_9MYCO</name>
<protein>
    <submittedName>
        <fullName evidence="5">PPE family protein</fullName>
    </submittedName>
</protein>
<evidence type="ECO:0000256" key="1">
    <source>
        <dbReference type="ARBA" id="ARBA00010652"/>
    </source>
</evidence>
<dbReference type="OrthoDB" id="4753487at2"/>
<accession>A0A3E1HFP5</accession>
<feature type="compositionally biased region" description="Basic and acidic residues" evidence="2">
    <location>
        <begin position="476"/>
        <end position="486"/>
    </location>
</feature>
<feature type="region of interest" description="Disordered" evidence="2">
    <location>
        <begin position="432"/>
        <end position="486"/>
    </location>
</feature>
<keyword evidence="6" id="KW-1185">Reference proteome</keyword>
<gene>
    <name evidence="5" type="ORF">MUBE_10755</name>
</gene>
<dbReference type="PANTHER" id="PTHR46766:SF1">
    <property type="entry name" value="GLUTAMINE-RICH PROTEIN 2"/>
    <property type="match status" value="1"/>
</dbReference>
<dbReference type="Pfam" id="PF18878">
    <property type="entry name" value="PPE-PPW"/>
    <property type="match status" value="1"/>
</dbReference>
<feature type="domain" description="PPE-PPW subfamily C-terminal" evidence="4">
    <location>
        <begin position="484"/>
        <end position="530"/>
    </location>
</feature>
<evidence type="ECO:0000259" key="4">
    <source>
        <dbReference type="Pfam" id="PF18878"/>
    </source>
</evidence>
<proteinExistence type="inferred from homology"/>
<dbReference type="GO" id="GO:0052572">
    <property type="term" value="P:response to host immune response"/>
    <property type="evidence" value="ECO:0007669"/>
    <property type="project" value="TreeGrafter"/>
</dbReference>
<evidence type="ECO:0000259" key="3">
    <source>
        <dbReference type="Pfam" id="PF00823"/>
    </source>
</evidence>
<evidence type="ECO:0000313" key="6">
    <source>
        <dbReference type="Proteomes" id="UP000258522"/>
    </source>
</evidence>
<dbReference type="Pfam" id="PF00823">
    <property type="entry name" value="PPE"/>
    <property type="match status" value="1"/>
</dbReference>
<evidence type="ECO:0000256" key="2">
    <source>
        <dbReference type="SAM" id="MobiDB-lite"/>
    </source>
</evidence>
<dbReference type="InterPro" id="IPR038332">
    <property type="entry name" value="PPE_sf"/>
</dbReference>
<sequence>MMDPWMAFPPEVHSAMLNLGAGVGPMLNSASCNSQLAMKYEEAASDVEALLGEVWSWGWQGQAAEAFVAACLPFLTWLMKTAAVCIEVATQQEVVAAAYTVAVAAMPTQLELAANRVMREVLAATNFFGVNAIPIAINEEEYVQMWVRAATTMATYSAISQSALASTPQTGAPPLILKSDAQLDNGEEAFFHDGHGHGGHSHGGHASVIDNAFAEILRNVSAGRLVWDPLHGTLNGLDYDDYVFSGNPMWWLARGLEFFQDGEQFWELLFIDPTAAFRFLLYILVLDWPTHIAQLAPWLAESPQLLAVALGGTSASLGVVAGLAGLSGPGTFPSAVVPTLAPVAAVPAMLAVTGGVPAIVAPGSPPTSASTPASAPASVISAATAAPAPPAVGFGDFPSYFVGGGGPGIGFGSGQSAYTNASASASDSTAAEAAVQASARNQARARRRRRSATEERVHRQEPMTMDTGFDVVGSSPEDRPDARTSDRGAGFFGFAGTVRQETVVEVAGLTTLVGDDFGGSPTMPMVPGTWGPDQKAIDEVR</sequence>
<reference evidence="5 6" key="1">
    <citation type="submission" date="2018-07" db="EMBL/GenBank/DDBJ databases">
        <title>Whole genome sequence of Mycobacterium uberis.</title>
        <authorList>
            <person name="Benjak A."/>
        </authorList>
    </citation>
    <scope>NUCLEOTIDE SEQUENCE [LARGE SCALE GENOMIC DNA]</scope>
    <source>
        <strain evidence="5 6">Jura</strain>
    </source>
</reference>
<dbReference type="AlphaFoldDB" id="A0A3E1HFP5"/>
<dbReference type="InterPro" id="IPR000030">
    <property type="entry name" value="PPE_dom"/>
</dbReference>
<feature type="domain" description="PPE" evidence="3">
    <location>
        <begin position="5"/>
        <end position="167"/>
    </location>
</feature>
<feature type="compositionally biased region" description="Basic and acidic residues" evidence="2">
    <location>
        <begin position="451"/>
        <end position="461"/>
    </location>
</feature>
<dbReference type="SUPFAM" id="SSF140459">
    <property type="entry name" value="PE/PPE dimer-like"/>
    <property type="match status" value="1"/>
</dbReference>
<feature type="compositionally biased region" description="Low complexity" evidence="2">
    <location>
        <begin position="432"/>
        <end position="442"/>
    </location>
</feature>
<organism evidence="5 6">
    <name type="scientific">Mycobacterium uberis</name>
    <dbReference type="NCBI Taxonomy" id="2162698"/>
    <lineage>
        <taxon>Bacteria</taxon>
        <taxon>Bacillati</taxon>
        <taxon>Actinomycetota</taxon>
        <taxon>Actinomycetes</taxon>
        <taxon>Mycobacteriales</taxon>
        <taxon>Mycobacteriaceae</taxon>
        <taxon>Mycobacterium</taxon>
    </lineage>
</organism>
<comment type="similarity">
    <text evidence="1">Belongs to the mycobacterial PPE family.</text>
</comment>
<comment type="caution">
    <text evidence="5">The sequence shown here is derived from an EMBL/GenBank/DDBJ whole genome shotgun (WGS) entry which is preliminary data.</text>
</comment>
<dbReference type="RefSeq" id="WP_116540510.1">
    <property type="nucleotide sequence ID" value="NZ_QAYL01000018.1"/>
</dbReference>
<dbReference type="Proteomes" id="UP000258522">
    <property type="component" value="Unassembled WGS sequence"/>
</dbReference>
<dbReference type="InterPro" id="IPR043641">
    <property type="entry name" value="PPE-PPW_C"/>
</dbReference>
<dbReference type="PANTHER" id="PTHR46766">
    <property type="entry name" value="GLUTAMINE-RICH PROTEIN 2"/>
    <property type="match status" value="1"/>
</dbReference>
<dbReference type="EMBL" id="QAYL01000018">
    <property type="protein sequence ID" value="RFD25149.1"/>
    <property type="molecule type" value="Genomic_DNA"/>
</dbReference>